<dbReference type="InterPro" id="IPR041492">
    <property type="entry name" value="HAD_2"/>
</dbReference>
<dbReference type="PANTHER" id="PTHR43434">
    <property type="entry name" value="PHOSPHOGLYCOLATE PHOSPHATASE"/>
    <property type="match status" value="1"/>
</dbReference>
<dbReference type="InterPro" id="IPR050155">
    <property type="entry name" value="HAD-like_hydrolase_sf"/>
</dbReference>
<evidence type="ECO:0000256" key="2">
    <source>
        <dbReference type="ARBA" id="ARBA00004818"/>
    </source>
</evidence>
<dbReference type="Gene3D" id="1.10.150.240">
    <property type="entry name" value="Putative phosphatase, domain 2"/>
    <property type="match status" value="1"/>
</dbReference>
<keyword evidence="5" id="KW-0378">Hydrolase</keyword>
<evidence type="ECO:0000313" key="5">
    <source>
        <dbReference type="EMBL" id="EOR96078.1"/>
    </source>
</evidence>
<comment type="similarity">
    <text evidence="3">Belongs to the HAD-like hydrolase superfamily. CbbY/CbbZ/Gph/YieH family.</text>
</comment>
<organism evidence="5 6">
    <name type="scientific">Arcticibacter svalbardensis MN12-7</name>
    <dbReference type="NCBI Taxonomy" id="1150600"/>
    <lineage>
        <taxon>Bacteria</taxon>
        <taxon>Pseudomonadati</taxon>
        <taxon>Bacteroidota</taxon>
        <taxon>Sphingobacteriia</taxon>
        <taxon>Sphingobacteriales</taxon>
        <taxon>Sphingobacteriaceae</taxon>
        <taxon>Arcticibacter</taxon>
    </lineage>
</organism>
<comment type="pathway">
    <text evidence="2">Organic acid metabolism; glycolate biosynthesis; glycolate from 2-phosphoglycolate: step 1/1.</text>
</comment>
<reference evidence="5 6" key="1">
    <citation type="journal article" date="2013" name="Genome Announc.">
        <title>Draft Genome Sequence of Arcticibacter svalbardensis Strain MN12-7T, a Member of the Family Sphingobacteriaceae Isolated from an Arctic Soil Sample.</title>
        <authorList>
            <person name="Shivaji S."/>
            <person name="Ara S."/>
            <person name="Prasad S."/>
            <person name="Manasa B.P."/>
            <person name="Begum Z."/>
            <person name="Singh A."/>
            <person name="Kumar Pinnaka A."/>
        </authorList>
    </citation>
    <scope>NUCLEOTIDE SEQUENCE [LARGE SCALE GENOMIC DNA]</scope>
    <source>
        <strain evidence="5 6">MN12-7</strain>
    </source>
</reference>
<dbReference type="Proteomes" id="UP000014174">
    <property type="component" value="Unassembled WGS sequence"/>
</dbReference>
<dbReference type="EC" id="3.1.3.18" evidence="4"/>
<dbReference type="OrthoDB" id="9792518at2"/>
<dbReference type="AlphaFoldDB" id="R9GWP0"/>
<dbReference type="Gene3D" id="3.40.50.1000">
    <property type="entry name" value="HAD superfamily/HAD-like"/>
    <property type="match status" value="1"/>
</dbReference>
<dbReference type="GO" id="GO:0006281">
    <property type="term" value="P:DNA repair"/>
    <property type="evidence" value="ECO:0007669"/>
    <property type="project" value="TreeGrafter"/>
</dbReference>
<name>R9GWP0_9SPHI</name>
<dbReference type="InterPro" id="IPR023198">
    <property type="entry name" value="PGP-like_dom2"/>
</dbReference>
<evidence type="ECO:0000256" key="1">
    <source>
        <dbReference type="ARBA" id="ARBA00000830"/>
    </source>
</evidence>
<evidence type="ECO:0000313" key="6">
    <source>
        <dbReference type="Proteomes" id="UP000014174"/>
    </source>
</evidence>
<dbReference type="InterPro" id="IPR036412">
    <property type="entry name" value="HAD-like_sf"/>
</dbReference>
<sequence>MKKPDSIIFDMDGTLWDPTDLYLQAWNSGLKKSDIDRTLTAEELKPLMGVNGKSAMELLFPSDTDKVRQQIADTVNQQRWELIKQGGGTLYPGVLEGLKELSKNHKLFIVSNCSKGTIALFMERAGINAFITDEMAYGVNLMPKHHNMHLLIDKYQLQTPIYVGDTDIDRVESEKAGIPFVYVSYGFAIAKRFDLSFSNFHSLTQHFTNL</sequence>
<dbReference type="PANTHER" id="PTHR43434:SF1">
    <property type="entry name" value="PHOSPHOGLYCOLATE PHOSPHATASE"/>
    <property type="match status" value="1"/>
</dbReference>
<dbReference type="STRING" id="1150600.ADIARSV_0722"/>
<dbReference type="SFLD" id="SFLDS00003">
    <property type="entry name" value="Haloacid_Dehalogenase"/>
    <property type="match status" value="1"/>
</dbReference>
<dbReference type="GO" id="GO:0008967">
    <property type="term" value="F:phosphoglycolate phosphatase activity"/>
    <property type="evidence" value="ECO:0007669"/>
    <property type="project" value="UniProtKB-EC"/>
</dbReference>
<comment type="catalytic activity">
    <reaction evidence="1">
        <text>2-phosphoglycolate + H2O = glycolate + phosphate</text>
        <dbReference type="Rhea" id="RHEA:14369"/>
        <dbReference type="ChEBI" id="CHEBI:15377"/>
        <dbReference type="ChEBI" id="CHEBI:29805"/>
        <dbReference type="ChEBI" id="CHEBI:43474"/>
        <dbReference type="ChEBI" id="CHEBI:58033"/>
        <dbReference type="EC" id="3.1.3.18"/>
    </reaction>
</comment>
<dbReference type="RefSeq" id="WP_016193968.1">
    <property type="nucleotide sequence ID" value="NZ_AQPN01000024.1"/>
</dbReference>
<keyword evidence="6" id="KW-1185">Reference proteome</keyword>
<comment type="caution">
    <text evidence="5">The sequence shown here is derived from an EMBL/GenBank/DDBJ whole genome shotgun (WGS) entry which is preliminary data.</text>
</comment>
<dbReference type="EMBL" id="AQPN01000024">
    <property type="protein sequence ID" value="EOR96078.1"/>
    <property type="molecule type" value="Genomic_DNA"/>
</dbReference>
<accession>R9GWP0</accession>
<proteinExistence type="inferred from homology"/>
<evidence type="ECO:0000256" key="3">
    <source>
        <dbReference type="ARBA" id="ARBA00006171"/>
    </source>
</evidence>
<evidence type="ECO:0000256" key="4">
    <source>
        <dbReference type="ARBA" id="ARBA00013078"/>
    </source>
</evidence>
<dbReference type="Pfam" id="PF13419">
    <property type="entry name" value="HAD_2"/>
    <property type="match status" value="1"/>
</dbReference>
<dbReference type="eggNOG" id="COG0546">
    <property type="taxonomic scope" value="Bacteria"/>
</dbReference>
<dbReference type="InterPro" id="IPR023214">
    <property type="entry name" value="HAD_sf"/>
</dbReference>
<gene>
    <name evidence="5" type="ORF">ADIARSV_0722</name>
</gene>
<protein>
    <recommendedName>
        <fullName evidence="4">phosphoglycolate phosphatase</fullName>
        <ecNumber evidence="4">3.1.3.18</ecNumber>
    </recommendedName>
</protein>
<dbReference type="SUPFAM" id="SSF56784">
    <property type="entry name" value="HAD-like"/>
    <property type="match status" value="1"/>
</dbReference>
<dbReference type="SFLD" id="SFLDG01129">
    <property type="entry name" value="C1.5:_HAD__Beta-PGM__Phosphata"/>
    <property type="match status" value="1"/>
</dbReference>